<feature type="region of interest" description="Disordered" evidence="1">
    <location>
        <begin position="85"/>
        <end position="104"/>
    </location>
</feature>
<feature type="region of interest" description="Disordered" evidence="1">
    <location>
        <begin position="1"/>
        <end position="74"/>
    </location>
</feature>
<dbReference type="Proteomes" id="UP001244297">
    <property type="component" value="Unassembled WGS sequence"/>
</dbReference>
<protein>
    <submittedName>
        <fullName evidence="2">Uncharacterized protein</fullName>
    </submittedName>
</protein>
<organism evidence="2 3">
    <name type="scientific">Methylobacterium longum</name>
    <dbReference type="NCBI Taxonomy" id="767694"/>
    <lineage>
        <taxon>Bacteria</taxon>
        <taxon>Pseudomonadati</taxon>
        <taxon>Pseudomonadota</taxon>
        <taxon>Alphaproteobacteria</taxon>
        <taxon>Hyphomicrobiales</taxon>
        <taxon>Methylobacteriaceae</taxon>
        <taxon>Methylobacterium</taxon>
    </lineage>
</organism>
<dbReference type="RefSeq" id="WP_290356239.1">
    <property type="nucleotide sequence ID" value="NZ_JAUFPT010000067.1"/>
</dbReference>
<accession>A0ABT8AT26</accession>
<sequence length="140" mass="14725">VSQNRKTRTQAGPKRRGDVTAPAPPSPVVDVDDARPGLRRQRRHAHEAHEGIATRRHRETMRHTGGGRTTEGETEMALEHAQPLGSAGVRDGDVTNALAEGPPRAGWVRTAEASQPEADGPALPVQIGKGALAMTALAAG</sequence>
<dbReference type="EMBL" id="JAUFPT010000067">
    <property type="protein sequence ID" value="MDN3573114.1"/>
    <property type="molecule type" value="Genomic_DNA"/>
</dbReference>
<evidence type="ECO:0000256" key="1">
    <source>
        <dbReference type="SAM" id="MobiDB-lite"/>
    </source>
</evidence>
<reference evidence="3" key="1">
    <citation type="journal article" date="2019" name="Int. J. Syst. Evol. Microbiol.">
        <title>The Global Catalogue of Microorganisms (GCM) 10K type strain sequencing project: providing services to taxonomists for standard genome sequencing and annotation.</title>
        <authorList>
            <consortium name="The Broad Institute Genomics Platform"/>
            <consortium name="The Broad Institute Genome Sequencing Center for Infectious Disease"/>
            <person name="Wu L."/>
            <person name="Ma J."/>
        </authorList>
    </citation>
    <scope>NUCLEOTIDE SEQUENCE [LARGE SCALE GENOMIC DNA]</scope>
    <source>
        <strain evidence="3">CECT 7806</strain>
    </source>
</reference>
<comment type="caution">
    <text evidence="2">The sequence shown here is derived from an EMBL/GenBank/DDBJ whole genome shotgun (WGS) entry which is preliminary data.</text>
</comment>
<feature type="non-terminal residue" evidence="2">
    <location>
        <position position="1"/>
    </location>
</feature>
<proteinExistence type="predicted"/>
<gene>
    <name evidence="2" type="ORF">QWZ18_21110</name>
</gene>
<keyword evidence="3" id="KW-1185">Reference proteome</keyword>
<name>A0ABT8AT26_9HYPH</name>
<evidence type="ECO:0000313" key="3">
    <source>
        <dbReference type="Proteomes" id="UP001244297"/>
    </source>
</evidence>
<feature type="compositionally biased region" description="Basic residues" evidence="1">
    <location>
        <begin position="37"/>
        <end position="46"/>
    </location>
</feature>
<evidence type="ECO:0000313" key="2">
    <source>
        <dbReference type="EMBL" id="MDN3573114.1"/>
    </source>
</evidence>